<dbReference type="OrthoDB" id="44882at2759"/>
<keyword evidence="1" id="KW-0175">Coiled coil</keyword>
<reference evidence="4 5" key="1">
    <citation type="journal article" date="2008" name="Nature">
        <title>The Phaeodactylum genome reveals the evolutionary history of diatom genomes.</title>
        <authorList>
            <person name="Bowler C."/>
            <person name="Allen A.E."/>
            <person name="Badger J.H."/>
            <person name="Grimwood J."/>
            <person name="Jabbari K."/>
            <person name="Kuo A."/>
            <person name="Maheswari U."/>
            <person name="Martens C."/>
            <person name="Maumus F."/>
            <person name="Otillar R.P."/>
            <person name="Rayko E."/>
            <person name="Salamov A."/>
            <person name="Vandepoele K."/>
            <person name="Beszteri B."/>
            <person name="Gruber A."/>
            <person name="Heijde M."/>
            <person name="Katinka M."/>
            <person name="Mock T."/>
            <person name="Valentin K."/>
            <person name="Verret F."/>
            <person name="Berges J.A."/>
            <person name="Brownlee C."/>
            <person name="Cadoret J.P."/>
            <person name="Chiovitti A."/>
            <person name="Choi C.J."/>
            <person name="Coesel S."/>
            <person name="De Martino A."/>
            <person name="Detter J.C."/>
            <person name="Durkin C."/>
            <person name="Falciatore A."/>
            <person name="Fournet J."/>
            <person name="Haruta M."/>
            <person name="Huysman M.J."/>
            <person name="Jenkins B.D."/>
            <person name="Jiroutova K."/>
            <person name="Jorgensen R.E."/>
            <person name="Joubert Y."/>
            <person name="Kaplan A."/>
            <person name="Kroger N."/>
            <person name="Kroth P.G."/>
            <person name="La Roche J."/>
            <person name="Lindquist E."/>
            <person name="Lommer M."/>
            <person name="Martin-Jezequel V."/>
            <person name="Lopez P.J."/>
            <person name="Lucas S."/>
            <person name="Mangogna M."/>
            <person name="McGinnis K."/>
            <person name="Medlin L.K."/>
            <person name="Montsant A."/>
            <person name="Oudot-Le Secq M.P."/>
            <person name="Napoli C."/>
            <person name="Obornik M."/>
            <person name="Parker M.S."/>
            <person name="Petit J.L."/>
            <person name="Porcel B.M."/>
            <person name="Poulsen N."/>
            <person name="Robison M."/>
            <person name="Rychlewski L."/>
            <person name="Rynearson T.A."/>
            <person name="Schmutz J."/>
            <person name="Shapiro H."/>
            <person name="Siaut M."/>
            <person name="Stanley M."/>
            <person name="Sussman M.R."/>
            <person name="Taylor A.R."/>
            <person name="Vardi A."/>
            <person name="von Dassow P."/>
            <person name="Vyverman W."/>
            <person name="Willis A."/>
            <person name="Wyrwicz L.S."/>
            <person name="Rokhsar D.S."/>
            <person name="Weissenbach J."/>
            <person name="Armbrust E.V."/>
            <person name="Green B.R."/>
            <person name="Van de Peer Y."/>
            <person name="Grigoriev I.V."/>
        </authorList>
    </citation>
    <scope>NUCLEOTIDE SEQUENCE [LARGE SCALE GENOMIC DNA]</scope>
    <source>
        <strain evidence="4 5">CCAP 1055/1</strain>
    </source>
</reference>
<dbReference type="AlphaFoldDB" id="B7G626"/>
<protein>
    <recommendedName>
        <fullName evidence="3">DUF1995 domain-containing protein</fullName>
    </recommendedName>
</protein>
<feature type="region of interest" description="Disordered" evidence="2">
    <location>
        <begin position="413"/>
        <end position="433"/>
    </location>
</feature>
<dbReference type="InterPro" id="IPR018962">
    <property type="entry name" value="DUF1995"/>
</dbReference>
<dbReference type="eggNOG" id="ENOG502SCME">
    <property type="taxonomic scope" value="Eukaryota"/>
</dbReference>
<feature type="domain" description="DUF1995" evidence="3">
    <location>
        <begin position="223"/>
        <end position="394"/>
    </location>
</feature>
<dbReference type="Proteomes" id="UP000000759">
    <property type="component" value="Chromosome 16"/>
</dbReference>
<accession>B7G626</accession>
<dbReference type="KEGG" id="pti:PHATRDRAFT_38508"/>
<dbReference type="Pfam" id="PF09353">
    <property type="entry name" value="DUF1995"/>
    <property type="match status" value="1"/>
</dbReference>
<dbReference type="RefSeq" id="XP_002182503.1">
    <property type="nucleotide sequence ID" value="XM_002182467.1"/>
</dbReference>
<feature type="region of interest" description="Disordered" evidence="2">
    <location>
        <begin position="181"/>
        <end position="200"/>
    </location>
</feature>
<dbReference type="PANTHER" id="PTHR35509">
    <property type="entry name" value="DOMAIN PROTEIN, PUTATIVE (DUF1995)-RELATED"/>
    <property type="match status" value="1"/>
</dbReference>
<evidence type="ECO:0000313" key="4">
    <source>
        <dbReference type="EMBL" id="EEC45790.1"/>
    </source>
</evidence>
<dbReference type="PANTHER" id="PTHR35509:SF1">
    <property type="entry name" value="DOMAIN PROTEIN, PUTATIVE (DUF1995)-RELATED"/>
    <property type="match status" value="1"/>
</dbReference>
<dbReference type="PaxDb" id="2850-Phatr38508"/>
<reference evidence="5" key="2">
    <citation type="submission" date="2008-08" db="EMBL/GenBank/DDBJ databases">
        <authorList>
            <consortium name="Diatom Consortium"/>
            <person name="Grigoriev I."/>
            <person name="Grimwood J."/>
            <person name="Kuo A."/>
            <person name="Otillar R.P."/>
            <person name="Salamov A."/>
            <person name="Detter J.C."/>
            <person name="Lindquist E."/>
            <person name="Shapiro H."/>
            <person name="Lucas S."/>
            <person name="Glavina del Rio T."/>
            <person name="Pitluck S."/>
            <person name="Rokhsar D."/>
            <person name="Bowler C."/>
        </authorList>
    </citation>
    <scope>GENOME REANNOTATION</scope>
    <source>
        <strain evidence="5">CCAP 1055/1</strain>
    </source>
</reference>
<gene>
    <name evidence="4" type="ORF">PHATRDRAFT_38508</name>
</gene>
<organism evidence="4 5">
    <name type="scientific">Phaeodactylum tricornutum (strain CCAP 1055/1)</name>
    <dbReference type="NCBI Taxonomy" id="556484"/>
    <lineage>
        <taxon>Eukaryota</taxon>
        <taxon>Sar</taxon>
        <taxon>Stramenopiles</taxon>
        <taxon>Ochrophyta</taxon>
        <taxon>Bacillariophyta</taxon>
        <taxon>Bacillariophyceae</taxon>
        <taxon>Bacillariophycidae</taxon>
        <taxon>Naviculales</taxon>
        <taxon>Phaeodactylaceae</taxon>
        <taxon>Phaeodactylum</taxon>
    </lineage>
</organism>
<dbReference type="EMBL" id="CM000618">
    <property type="protein sequence ID" value="EEC45790.1"/>
    <property type="molecule type" value="Genomic_DNA"/>
</dbReference>
<dbReference type="InterPro" id="IPR053021">
    <property type="entry name" value="Chloroplast_ADK"/>
</dbReference>
<dbReference type="OMA" id="PWHVFVD"/>
<feature type="compositionally biased region" description="Acidic residues" evidence="2">
    <location>
        <begin position="555"/>
        <end position="567"/>
    </location>
</feature>
<feature type="coiled-coil region" evidence="1">
    <location>
        <begin position="137"/>
        <end position="171"/>
    </location>
</feature>
<dbReference type="GeneID" id="7203477"/>
<dbReference type="HOGENOM" id="CLU_472137_0_0_1"/>
<feature type="region of interest" description="Disordered" evidence="2">
    <location>
        <begin position="555"/>
        <end position="578"/>
    </location>
</feature>
<sequence length="578" mass="62724">MAMTPVQPTPITRTPDIAFLTNAKLTPTFLPLMLLFLSVLLTKGFPIVAQTKPGGGATSSGGQQSIPWKLSLKADNSNEGEPANKPSGSRKRRGRKVNGHDPHDHYSSGNSTATAPAEAVAESNKNKEMMEGLLKRVTQLEQMVARQSVEVRRLKEECKDLTEAAAAFARVVELLRDAGLQTGGSPKDLQQKEVDDKQAAMEANSEKRIIEYFDDSEILGKAPASVIEAADAAGSAILAMMLGGKQRMLVDVRDAELSRDPETLVQFIELAILPVAAGLEGLKSQRNRLKIVFPTVSQLLVYRKTMALAAPEVVALSTFGLEPVEKQDNLVVIVAPSPDDEEGLMAMNELLHPTDPNRISIKQPVVILNHHMVPISGPVADFEVAYHLRLLSVQYMSGNDGAAQEYFKQFEGSAPPLPVNTPRNETGEKDSAADANATTIADTDDFDRPGDALLEAAMEHAQQVGMSQGVTRAMVIRAYPKPWHVFVDTSPGTDADFVVAATYDNEPSPQEVNIAIVECLEGSEREDELVAQQMQEALESGQLDRVSKMLEMLDLEDGEEDEDDEGDSAWGLFGEDTV</sequence>
<proteinExistence type="predicted"/>
<name>B7G626_PHATC</name>
<feature type="compositionally biased region" description="Basic residues" evidence="2">
    <location>
        <begin position="88"/>
        <end position="97"/>
    </location>
</feature>
<feature type="compositionally biased region" description="Basic and acidic residues" evidence="2">
    <location>
        <begin position="189"/>
        <end position="200"/>
    </location>
</feature>
<evidence type="ECO:0000256" key="1">
    <source>
        <dbReference type="SAM" id="Coils"/>
    </source>
</evidence>
<feature type="region of interest" description="Disordered" evidence="2">
    <location>
        <begin position="72"/>
        <end position="122"/>
    </location>
</feature>
<keyword evidence="5" id="KW-1185">Reference proteome</keyword>
<evidence type="ECO:0000313" key="5">
    <source>
        <dbReference type="Proteomes" id="UP000000759"/>
    </source>
</evidence>
<evidence type="ECO:0000259" key="3">
    <source>
        <dbReference type="Pfam" id="PF09353"/>
    </source>
</evidence>
<evidence type="ECO:0000256" key="2">
    <source>
        <dbReference type="SAM" id="MobiDB-lite"/>
    </source>
</evidence>
<dbReference type="InParanoid" id="B7G626"/>